<protein>
    <recommendedName>
        <fullName evidence="3">Phage tail protein</fullName>
    </recommendedName>
</protein>
<organism evidence="1 2">
    <name type="scientific">Shinella fusca</name>
    <dbReference type="NCBI Taxonomy" id="544480"/>
    <lineage>
        <taxon>Bacteria</taxon>
        <taxon>Pseudomonadati</taxon>
        <taxon>Pseudomonadota</taxon>
        <taxon>Alphaproteobacteria</taxon>
        <taxon>Hyphomicrobiales</taxon>
        <taxon>Rhizobiaceae</taxon>
        <taxon>Shinella</taxon>
    </lineage>
</organism>
<accession>A0A7W7YRE0</accession>
<dbReference type="AlphaFoldDB" id="A0A7W7YRE0"/>
<evidence type="ECO:0000313" key="2">
    <source>
        <dbReference type="Proteomes" id="UP000535406"/>
    </source>
</evidence>
<sequence>MSEAPIVYHYHRMSGEYLSSSLADADPMESGRWVVPASATLVEPATTSEGFATVFVDGEWREVEDHRGETWWDEDGNPIDIEEIGDPAEQGLLAAKPIQPPTLADYENAIQALVDTTAREKLFRDGVTLASYVSSTNPQWAAEATAFVSWRDGVWTYSYAELYKVQVGQREQPTVDAFLAEMPVVEWPSAAP</sequence>
<reference evidence="1 2" key="1">
    <citation type="submission" date="2020-08" db="EMBL/GenBank/DDBJ databases">
        <title>Genomic Encyclopedia of Type Strains, Phase IV (KMG-IV): sequencing the most valuable type-strain genomes for metagenomic binning, comparative biology and taxonomic classification.</title>
        <authorList>
            <person name="Goeker M."/>
        </authorList>
    </citation>
    <scope>NUCLEOTIDE SEQUENCE [LARGE SCALE GENOMIC DNA]</scope>
    <source>
        <strain evidence="1 2">DSM 21319</strain>
    </source>
</reference>
<keyword evidence="2" id="KW-1185">Reference proteome</keyword>
<proteinExistence type="predicted"/>
<comment type="caution">
    <text evidence="1">The sequence shown here is derived from an EMBL/GenBank/DDBJ whole genome shotgun (WGS) entry which is preliminary data.</text>
</comment>
<dbReference type="EMBL" id="JACHIK010000001">
    <property type="protein sequence ID" value="MBB5040797.1"/>
    <property type="molecule type" value="Genomic_DNA"/>
</dbReference>
<dbReference type="RefSeq" id="WP_184139911.1">
    <property type="nucleotide sequence ID" value="NZ_JACHIK010000001.1"/>
</dbReference>
<evidence type="ECO:0008006" key="3">
    <source>
        <dbReference type="Google" id="ProtNLM"/>
    </source>
</evidence>
<dbReference type="Proteomes" id="UP000535406">
    <property type="component" value="Unassembled WGS sequence"/>
</dbReference>
<gene>
    <name evidence="1" type="ORF">HNQ66_000175</name>
</gene>
<evidence type="ECO:0000313" key="1">
    <source>
        <dbReference type="EMBL" id="MBB5040797.1"/>
    </source>
</evidence>
<name>A0A7W7YRE0_9HYPH</name>